<evidence type="ECO:0000256" key="4">
    <source>
        <dbReference type="ARBA" id="ARBA00017871"/>
    </source>
</evidence>
<dbReference type="Pfam" id="PF13450">
    <property type="entry name" value="NAD_binding_8"/>
    <property type="match status" value="1"/>
</dbReference>
<comment type="similarity">
    <text evidence="2">Belongs to the tryptophan 2-monooxygenase family.</text>
</comment>
<keyword evidence="9" id="KW-1185">Reference proteome</keyword>
<feature type="domain" description="Amine oxidase" evidence="7">
    <location>
        <begin position="178"/>
        <end position="417"/>
    </location>
</feature>
<evidence type="ECO:0000313" key="9">
    <source>
        <dbReference type="Proteomes" id="UP000001880"/>
    </source>
</evidence>
<dbReference type="SUPFAM" id="SSF51905">
    <property type="entry name" value="FAD/NAD(P)-binding domain"/>
    <property type="match status" value="1"/>
</dbReference>
<evidence type="ECO:0000256" key="5">
    <source>
        <dbReference type="ARBA" id="ARBA00023070"/>
    </source>
</evidence>
<accession>D0LP57</accession>
<dbReference type="PANTHER" id="PTHR10742:SF410">
    <property type="entry name" value="LYSINE-SPECIFIC HISTONE DEMETHYLASE 2"/>
    <property type="match status" value="1"/>
</dbReference>
<dbReference type="EMBL" id="CP001804">
    <property type="protein sequence ID" value="ACY13422.1"/>
    <property type="molecule type" value="Genomic_DNA"/>
</dbReference>
<keyword evidence="5" id="KW-0073">Auxin biosynthesis</keyword>
<gene>
    <name evidence="8" type="ordered locus">Hoch_0806</name>
</gene>
<comment type="catalytic activity">
    <reaction evidence="6">
        <text>L-tryptophan + O2 = indole-3-acetamide + CO2 + H2O</text>
        <dbReference type="Rhea" id="RHEA:16165"/>
        <dbReference type="ChEBI" id="CHEBI:15377"/>
        <dbReference type="ChEBI" id="CHEBI:15379"/>
        <dbReference type="ChEBI" id="CHEBI:16031"/>
        <dbReference type="ChEBI" id="CHEBI:16526"/>
        <dbReference type="ChEBI" id="CHEBI:57912"/>
        <dbReference type="EC" id="1.13.12.3"/>
    </reaction>
</comment>
<name>D0LP57_HALO1</name>
<dbReference type="InterPro" id="IPR050281">
    <property type="entry name" value="Flavin_monoamine_oxidase"/>
</dbReference>
<evidence type="ECO:0000256" key="2">
    <source>
        <dbReference type="ARBA" id="ARBA00005833"/>
    </source>
</evidence>
<dbReference type="HOGENOM" id="CLU_390238_0_0_7"/>
<proteinExistence type="inferred from homology"/>
<dbReference type="GO" id="GO:0050361">
    <property type="term" value="F:tryptophan 2-monooxygenase activity"/>
    <property type="evidence" value="ECO:0007669"/>
    <property type="project" value="UniProtKB-EC"/>
</dbReference>
<evidence type="ECO:0000256" key="3">
    <source>
        <dbReference type="ARBA" id="ARBA00012535"/>
    </source>
</evidence>
<organism evidence="8 9">
    <name type="scientific">Haliangium ochraceum (strain DSM 14365 / JCM 11303 / SMP-2)</name>
    <dbReference type="NCBI Taxonomy" id="502025"/>
    <lineage>
        <taxon>Bacteria</taxon>
        <taxon>Pseudomonadati</taxon>
        <taxon>Myxococcota</taxon>
        <taxon>Polyangia</taxon>
        <taxon>Haliangiales</taxon>
        <taxon>Kofleriaceae</taxon>
        <taxon>Haliangium</taxon>
    </lineage>
</organism>
<dbReference type="eggNOG" id="COG1232">
    <property type="taxonomic scope" value="Bacteria"/>
</dbReference>
<reference evidence="8 9" key="1">
    <citation type="journal article" date="2010" name="Stand. Genomic Sci.">
        <title>Complete genome sequence of Haliangium ochraceum type strain (SMP-2).</title>
        <authorList>
            <consortium name="US DOE Joint Genome Institute (JGI-PGF)"/>
            <person name="Ivanova N."/>
            <person name="Daum C."/>
            <person name="Lang E."/>
            <person name="Abt B."/>
            <person name="Kopitz M."/>
            <person name="Saunders E."/>
            <person name="Lapidus A."/>
            <person name="Lucas S."/>
            <person name="Glavina Del Rio T."/>
            <person name="Nolan M."/>
            <person name="Tice H."/>
            <person name="Copeland A."/>
            <person name="Cheng J.F."/>
            <person name="Chen F."/>
            <person name="Bruce D."/>
            <person name="Goodwin L."/>
            <person name="Pitluck S."/>
            <person name="Mavromatis K."/>
            <person name="Pati A."/>
            <person name="Mikhailova N."/>
            <person name="Chen A."/>
            <person name="Palaniappan K."/>
            <person name="Land M."/>
            <person name="Hauser L."/>
            <person name="Chang Y.J."/>
            <person name="Jeffries C.D."/>
            <person name="Detter J.C."/>
            <person name="Brettin T."/>
            <person name="Rohde M."/>
            <person name="Goker M."/>
            <person name="Bristow J."/>
            <person name="Markowitz V."/>
            <person name="Eisen J.A."/>
            <person name="Hugenholtz P."/>
            <person name="Kyrpides N.C."/>
            <person name="Klenk H.P."/>
        </authorList>
    </citation>
    <scope>NUCLEOTIDE SEQUENCE [LARGE SCALE GENOMIC DNA]</scope>
    <source>
        <strain evidence="9">DSM 14365 / CIP 107738 / JCM 11303 / AJ 13395 / SMP-2</strain>
    </source>
</reference>
<sequence>MSGASGWNALRDLLAKSSRKREPYDVVIVGAGLAGLRAAVELREHRVLVLERSARAGGRVRTAQHDSLHYDLGAALAYEPGALPFAFSPSPMVRADSPLGCAFGERVVFGSSVRACLDALELEPGERELLRQFEASPADFDPSALPLRLLQLANAFFQDIHFGAFQHYVPARYGDVFTRFQVVRRLRGNGELTEALERRLEGRIEYGAEVTAVEYRNDSVAISYTRGGERCAVDAKAVIVATPGSSARQMFSEIDEPCRSFLDSLRYTSGIVVALGVEAEVADFSYLVTADHSASVVLNYAAVDGARVLLLYYPSEQFEAMAGRSDQDLAASSLEILASLNIGIRADSPVRFSDVQRWPEIGVVIAGDSYDAWDPSCLRPGPRVFLAGDYTFVEPDALMPYGMHSAMASGIRAAHDVTQLFAQESDNTSFRAEFLTFVTIYEFLAERPIIRWKTQEGNIAFYGLLLEANPGDVALRDYLRSCSVRGLWEYQPEFGVTPEDSALVMNGLLAAGVPTSELEDSAERFVELFFDSATGSFLSLSRQREGELWMAQGRAEYWQGPSIEASAMVGYLLHCIAPERFCEQLDACRDYLAQRQQARGFWQGRWFPSEVVDTFYVTRLLATQAQRYEEPLKRARAYLYKHQRDDGSWFGSVIDTAAAMRALAALGEPRNERGREWLEKAGESGRWRGEPVLYYAFDGDRGQRLFYHCADKGKITTAWATLALAL</sequence>
<dbReference type="RefSeq" id="WP_012826045.1">
    <property type="nucleotide sequence ID" value="NC_013440.1"/>
</dbReference>
<dbReference type="Gene3D" id="3.90.660.10">
    <property type="match status" value="1"/>
</dbReference>
<evidence type="ECO:0000256" key="1">
    <source>
        <dbReference type="ARBA" id="ARBA00004814"/>
    </source>
</evidence>
<dbReference type="PANTHER" id="PTHR10742">
    <property type="entry name" value="FLAVIN MONOAMINE OXIDASE"/>
    <property type="match status" value="1"/>
</dbReference>
<evidence type="ECO:0000256" key="6">
    <source>
        <dbReference type="ARBA" id="ARBA00047321"/>
    </source>
</evidence>
<dbReference type="OrthoDB" id="9758578at2"/>
<dbReference type="InterPro" id="IPR008930">
    <property type="entry name" value="Terpenoid_cyclase/PrenylTrfase"/>
</dbReference>
<protein>
    <recommendedName>
        <fullName evidence="4">Tryptophan 2-monooxygenase</fullName>
        <ecNumber evidence="3">1.13.12.3</ecNumber>
    </recommendedName>
</protein>
<dbReference type="eggNOG" id="COG1657">
    <property type="taxonomic scope" value="Bacteria"/>
</dbReference>
<dbReference type="KEGG" id="hoh:Hoch_0806"/>
<dbReference type="AlphaFoldDB" id="D0LP57"/>
<dbReference type="InterPro" id="IPR036188">
    <property type="entry name" value="FAD/NAD-bd_sf"/>
</dbReference>
<dbReference type="SUPFAM" id="SSF48239">
    <property type="entry name" value="Terpenoid cyclases/Protein prenyltransferases"/>
    <property type="match status" value="1"/>
</dbReference>
<dbReference type="Gene3D" id="1.50.10.20">
    <property type="match status" value="1"/>
</dbReference>
<evidence type="ECO:0000313" key="8">
    <source>
        <dbReference type="EMBL" id="ACY13422.1"/>
    </source>
</evidence>
<dbReference type="GO" id="GO:0009851">
    <property type="term" value="P:auxin biosynthetic process"/>
    <property type="evidence" value="ECO:0007669"/>
    <property type="project" value="UniProtKB-KW"/>
</dbReference>
<dbReference type="Pfam" id="PF01593">
    <property type="entry name" value="Amino_oxidase"/>
    <property type="match status" value="1"/>
</dbReference>
<dbReference type="Proteomes" id="UP000001880">
    <property type="component" value="Chromosome"/>
</dbReference>
<dbReference type="EC" id="1.13.12.3" evidence="3"/>
<dbReference type="InterPro" id="IPR002937">
    <property type="entry name" value="Amino_oxidase"/>
</dbReference>
<dbReference type="Gene3D" id="3.50.50.60">
    <property type="entry name" value="FAD/NAD(P)-binding domain"/>
    <property type="match status" value="2"/>
</dbReference>
<dbReference type="PRINTS" id="PR00420">
    <property type="entry name" value="RNGMNOXGNASE"/>
</dbReference>
<evidence type="ECO:0000259" key="7">
    <source>
        <dbReference type="Pfam" id="PF01593"/>
    </source>
</evidence>
<dbReference type="STRING" id="502025.Hoch_0806"/>
<comment type="pathway">
    <text evidence="1">Plant hormone metabolism; auxin biosynthesis.</text>
</comment>